<protein>
    <recommendedName>
        <fullName evidence="4">S-adenosyl methyltransferase</fullName>
    </recommendedName>
</protein>
<feature type="region of interest" description="Disordered" evidence="1">
    <location>
        <begin position="37"/>
        <end position="59"/>
    </location>
</feature>
<dbReference type="RefSeq" id="WP_149852782.1">
    <property type="nucleotide sequence ID" value="NZ_VUOB01000054.1"/>
</dbReference>
<reference evidence="2 3" key="1">
    <citation type="submission" date="2019-09" db="EMBL/GenBank/DDBJ databases">
        <title>Goodfellowia gen. nov., a new genus of the Pseudonocardineae related to Actinoalloteichus, containing Goodfellowia coeruleoviolacea gen. nov., comb. nov. gen. nov., comb. nov.</title>
        <authorList>
            <person name="Labeda D."/>
        </authorList>
    </citation>
    <scope>NUCLEOTIDE SEQUENCE [LARGE SCALE GENOMIC DNA]</scope>
    <source>
        <strain evidence="2 3">AN110305</strain>
    </source>
</reference>
<sequence>MAMRNSRDPMYFQPREDVAAMVDGFDLVPPGLVNAPQWRPDPGVRNDQQGVHVAVGRKP</sequence>
<proteinExistence type="predicted"/>
<dbReference type="AlphaFoldDB" id="A0A5B2WWW4"/>
<evidence type="ECO:0000313" key="2">
    <source>
        <dbReference type="EMBL" id="KAA2255995.1"/>
    </source>
</evidence>
<evidence type="ECO:0008006" key="4">
    <source>
        <dbReference type="Google" id="ProtNLM"/>
    </source>
</evidence>
<gene>
    <name evidence="2" type="ORF">F0L68_27855</name>
</gene>
<dbReference type="Proteomes" id="UP000323454">
    <property type="component" value="Unassembled WGS sequence"/>
</dbReference>
<name>A0A5B2WWW4_9PSEU</name>
<dbReference type="InterPro" id="IPR029063">
    <property type="entry name" value="SAM-dependent_MTases_sf"/>
</dbReference>
<dbReference type="Pfam" id="PF04672">
    <property type="entry name" value="Methyltransf_19"/>
    <property type="match status" value="1"/>
</dbReference>
<dbReference type="InterPro" id="IPR006764">
    <property type="entry name" value="SAM_dep_MeTrfase_SAV2177_type"/>
</dbReference>
<accession>A0A5B2WWW4</accession>
<reference evidence="2 3" key="2">
    <citation type="submission" date="2019-09" db="EMBL/GenBank/DDBJ databases">
        <authorList>
            <person name="Jin C."/>
        </authorList>
    </citation>
    <scope>NUCLEOTIDE SEQUENCE [LARGE SCALE GENOMIC DNA]</scope>
    <source>
        <strain evidence="2 3">AN110305</strain>
    </source>
</reference>
<dbReference type="OrthoDB" id="4334964at2"/>
<organism evidence="2 3">
    <name type="scientific">Solihabitans fulvus</name>
    <dbReference type="NCBI Taxonomy" id="1892852"/>
    <lineage>
        <taxon>Bacteria</taxon>
        <taxon>Bacillati</taxon>
        <taxon>Actinomycetota</taxon>
        <taxon>Actinomycetes</taxon>
        <taxon>Pseudonocardiales</taxon>
        <taxon>Pseudonocardiaceae</taxon>
        <taxon>Solihabitans</taxon>
    </lineage>
</organism>
<comment type="caution">
    <text evidence="2">The sequence shown here is derived from an EMBL/GenBank/DDBJ whole genome shotgun (WGS) entry which is preliminary data.</text>
</comment>
<keyword evidence="3" id="KW-1185">Reference proteome</keyword>
<evidence type="ECO:0000256" key="1">
    <source>
        <dbReference type="SAM" id="MobiDB-lite"/>
    </source>
</evidence>
<dbReference type="Gene3D" id="3.40.50.150">
    <property type="entry name" value="Vaccinia Virus protein VP39"/>
    <property type="match status" value="1"/>
</dbReference>
<dbReference type="EMBL" id="VUOB01000054">
    <property type="protein sequence ID" value="KAA2255995.1"/>
    <property type="molecule type" value="Genomic_DNA"/>
</dbReference>
<evidence type="ECO:0000313" key="3">
    <source>
        <dbReference type="Proteomes" id="UP000323454"/>
    </source>
</evidence>